<dbReference type="Proteomes" id="UP000316471">
    <property type="component" value="Unassembled WGS sequence"/>
</dbReference>
<gene>
    <name evidence="2" type="ORF">IP93_03018</name>
</gene>
<protein>
    <submittedName>
        <fullName evidence="2">Putative DNA-binding protein</fullName>
    </submittedName>
</protein>
<keyword evidence="3" id="KW-1185">Reference proteome</keyword>
<dbReference type="InterPro" id="IPR038461">
    <property type="entry name" value="Schlafen_AlbA_2_dom_sf"/>
</dbReference>
<accession>A0A562LDG6</accession>
<name>A0A562LDG6_9GAMM</name>
<keyword evidence="2" id="KW-0238">DNA-binding</keyword>
<dbReference type="Gene3D" id="3.30.950.30">
    <property type="entry name" value="Schlafen, AAA domain"/>
    <property type="match status" value="1"/>
</dbReference>
<dbReference type="RefSeq" id="WP_144817062.1">
    <property type="nucleotide sequence ID" value="NZ_VLKP01000018.1"/>
</dbReference>
<dbReference type="EMBL" id="VLKP01000018">
    <property type="protein sequence ID" value="TWI05729.1"/>
    <property type="molecule type" value="Genomic_DNA"/>
</dbReference>
<dbReference type="OrthoDB" id="9805115at2"/>
<dbReference type="Pfam" id="PF04326">
    <property type="entry name" value="SLFN_AlbA_2"/>
    <property type="match status" value="1"/>
</dbReference>
<proteinExistence type="predicted"/>
<evidence type="ECO:0000313" key="3">
    <source>
        <dbReference type="Proteomes" id="UP000316471"/>
    </source>
</evidence>
<evidence type="ECO:0000313" key="2">
    <source>
        <dbReference type="EMBL" id="TWI05729.1"/>
    </source>
</evidence>
<comment type="caution">
    <text evidence="2">The sequence shown here is derived from an EMBL/GenBank/DDBJ whole genome shotgun (WGS) entry which is preliminary data.</text>
</comment>
<dbReference type="InterPro" id="IPR007421">
    <property type="entry name" value="Schlafen_AlbA_2_dom"/>
</dbReference>
<organism evidence="2 3">
    <name type="scientific">Aerolutibacter ruishenii</name>
    <dbReference type="NCBI Taxonomy" id="686800"/>
    <lineage>
        <taxon>Bacteria</taxon>
        <taxon>Pseudomonadati</taxon>
        <taxon>Pseudomonadota</taxon>
        <taxon>Gammaproteobacteria</taxon>
        <taxon>Lysobacterales</taxon>
        <taxon>Lysobacteraceae</taxon>
        <taxon>Aerolutibacter</taxon>
    </lineage>
</organism>
<sequence length="91" mass="9857">MWEWLNRAYALLDVTLGEPKHELNELDWKVDASSKGSRTAEHLCALANQPGGGFLVFGVNNDGDVIGVNGSQIADILSRLTSIGRDGSFLQ</sequence>
<evidence type="ECO:0000259" key="1">
    <source>
        <dbReference type="Pfam" id="PF04326"/>
    </source>
</evidence>
<dbReference type="AlphaFoldDB" id="A0A562LDG6"/>
<reference evidence="2 3" key="1">
    <citation type="journal article" date="2015" name="Stand. Genomic Sci.">
        <title>Genomic Encyclopedia of Bacterial and Archaeal Type Strains, Phase III: the genomes of soil and plant-associated and newly described type strains.</title>
        <authorList>
            <person name="Whitman W.B."/>
            <person name="Woyke T."/>
            <person name="Klenk H.P."/>
            <person name="Zhou Y."/>
            <person name="Lilburn T.G."/>
            <person name="Beck B.J."/>
            <person name="De Vos P."/>
            <person name="Vandamme P."/>
            <person name="Eisen J.A."/>
            <person name="Garrity G."/>
            <person name="Hugenholtz P."/>
            <person name="Kyrpides N.C."/>
        </authorList>
    </citation>
    <scope>NUCLEOTIDE SEQUENCE [LARGE SCALE GENOMIC DNA]</scope>
    <source>
        <strain evidence="2 3">CGMCC 1.10136</strain>
    </source>
</reference>
<dbReference type="GO" id="GO:0003677">
    <property type="term" value="F:DNA binding"/>
    <property type="evidence" value="ECO:0007669"/>
    <property type="project" value="UniProtKB-KW"/>
</dbReference>
<feature type="domain" description="Schlafen AlbA-2" evidence="1">
    <location>
        <begin position="24"/>
        <end position="75"/>
    </location>
</feature>